<evidence type="ECO:0000256" key="3">
    <source>
        <dbReference type="ARBA" id="ARBA00022450"/>
    </source>
</evidence>
<dbReference type="Gene3D" id="3.30.300.30">
    <property type="match status" value="1"/>
</dbReference>
<sequence length="952" mass="106211">MQPRDDHAGLSDQDHNKNMAADPDQQLASLSLLTAAEREHILFEWNRTQTDYPSGQCIHELFEAQVTKTPNAIAIVFDDQSLTYQQLNDRANQLAHHLQSLGVEPEVQVGICIEPSPEMIVGLLGILKAGGAYVPLDHAYPQERLTFMLSDAEVNVLLTQYRLVANLPVSQAKIICLDTDWKSVESEPMENPTSSATAEHLAYVMYTSGSTGWPKGVEIPHRAVNRLVVNTNYVTLTPADRVAQAANTSFDAATFEIWGALLQGARLVGVPREMTLVPRDFSAYLRAQEISILFLTTALFNQIAGVIPEAFRDLRCLLFGGEAVDPKFVKAVLDAGPPQHLLHVYGPTESTTFASWHAVQDLSEGATNLPIGRAVSNTQLYLLDADRQPVPIGIPGELYIGGDGLARGYLNRPELTEAAFLPHPFSDKLGDRLYKTGDLARYLPDGSIEFLGRIDNQVKLRGFRIELGEIEAVLSQHARVRAAVVITREDSPGNPCLVAYVIPRGETLTSGELRSFLKKKLPDYMIPATFVRLETLPLTPNGKVDRQSLPLPEAARSDLETTFVAPRNPTEEKLASIWSEVLGIESIGAYDDFFNLGGNSLVATRILSRIESVFQANLSPHHLFENPTLAGLTQCLEQHRRMGSPSLSLQPMHREGNILLPASFAQERVYFIQQLSPENSAYQTQSTLRFTGHPDVTALQQGLSEMVRRHEIFRTAFPAVNGQLTQVIYPAQPIHLPVVDLRGCPEAEREVEMQRHIDAEIQKPFDLNQLPLVRWALLRVSDREHVFVHVEHHMIHDGWSFNLFLRELLDIYQAFSQGRPSPLPDPVFQFVDFAHWQRQWVHSEAAQRQLAYWTQKLSGSSPLLELPYDRPRPVQQTYEGAVIRVGLPFALCDALRAMSRQSGHTLFMTMFTAFVILLRRYSGQDDLSVGSGVANRRLRETEGLIGMIVKGA</sequence>
<evidence type="ECO:0000313" key="8">
    <source>
        <dbReference type="Proteomes" id="UP000019141"/>
    </source>
</evidence>
<evidence type="ECO:0000256" key="2">
    <source>
        <dbReference type="ARBA" id="ARBA00006432"/>
    </source>
</evidence>
<dbReference type="GO" id="GO:0044550">
    <property type="term" value="P:secondary metabolite biosynthetic process"/>
    <property type="evidence" value="ECO:0007669"/>
    <property type="project" value="UniProtKB-ARBA"/>
</dbReference>
<dbReference type="InterPro" id="IPR025110">
    <property type="entry name" value="AMP-bd_C"/>
</dbReference>
<dbReference type="SUPFAM" id="SSF52777">
    <property type="entry name" value="CoA-dependent acyltransferases"/>
    <property type="match status" value="2"/>
</dbReference>
<keyword evidence="8" id="KW-1185">Reference proteome</keyword>
<dbReference type="EMBL" id="AZHW01000315">
    <property type="protein sequence ID" value="ETX00693.1"/>
    <property type="molecule type" value="Genomic_DNA"/>
</dbReference>
<keyword evidence="3" id="KW-0596">Phosphopantetheine</keyword>
<dbReference type="Pfam" id="PF13193">
    <property type="entry name" value="AMP-binding_C"/>
    <property type="match status" value="1"/>
</dbReference>
<dbReference type="FunFam" id="3.40.50.980:FF:000001">
    <property type="entry name" value="Non-ribosomal peptide synthetase"/>
    <property type="match status" value="1"/>
</dbReference>
<dbReference type="GO" id="GO:0043041">
    <property type="term" value="P:amino acid activation for nonribosomal peptide biosynthetic process"/>
    <property type="evidence" value="ECO:0007669"/>
    <property type="project" value="TreeGrafter"/>
</dbReference>
<dbReference type="InterPro" id="IPR036736">
    <property type="entry name" value="ACP-like_sf"/>
</dbReference>
<accession>W4LRT3</accession>
<dbReference type="Gene3D" id="3.30.559.10">
    <property type="entry name" value="Chloramphenicol acetyltransferase-like domain"/>
    <property type="match status" value="1"/>
</dbReference>
<dbReference type="SUPFAM" id="SSF47336">
    <property type="entry name" value="ACP-like"/>
    <property type="match status" value="1"/>
</dbReference>
<name>W4LRT3_ENTF1</name>
<evidence type="ECO:0000259" key="6">
    <source>
        <dbReference type="PROSITE" id="PS50075"/>
    </source>
</evidence>
<dbReference type="HOGENOM" id="CLU_000022_2_10_7"/>
<dbReference type="FunFam" id="1.10.1200.10:FF:000005">
    <property type="entry name" value="Nonribosomal peptide synthetase 1"/>
    <property type="match status" value="1"/>
</dbReference>
<dbReference type="Pfam" id="PF00501">
    <property type="entry name" value="AMP-binding"/>
    <property type="match status" value="1"/>
</dbReference>
<proteinExistence type="inferred from homology"/>
<dbReference type="PANTHER" id="PTHR45527:SF1">
    <property type="entry name" value="FATTY ACID SYNTHASE"/>
    <property type="match status" value="1"/>
</dbReference>
<dbReference type="SMART" id="SM00823">
    <property type="entry name" value="PKS_PP"/>
    <property type="match status" value="1"/>
</dbReference>
<dbReference type="Gene3D" id="3.40.50.980">
    <property type="match status" value="2"/>
</dbReference>
<feature type="non-terminal residue" evidence="7">
    <location>
        <position position="952"/>
    </location>
</feature>
<comment type="cofactor">
    <cofactor evidence="1">
        <name>pantetheine 4'-phosphate</name>
        <dbReference type="ChEBI" id="CHEBI:47942"/>
    </cofactor>
</comment>
<feature type="region of interest" description="Disordered" evidence="5">
    <location>
        <begin position="1"/>
        <end position="20"/>
    </location>
</feature>
<evidence type="ECO:0000313" key="7">
    <source>
        <dbReference type="EMBL" id="ETX00693.1"/>
    </source>
</evidence>
<dbReference type="Gene3D" id="2.30.38.10">
    <property type="entry name" value="Luciferase, Domain 3"/>
    <property type="match status" value="1"/>
</dbReference>
<comment type="similarity">
    <text evidence="2">Belongs to the ATP-dependent AMP-binding enzyme family.</text>
</comment>
<dbReference type="Proteomes" id="UP000019141">
    <property type="component" value="Unassembled WGS sequence"/>
</dbReference>
<dbReference type="Gene3D" id="3.30.559.30">
    <property type="entry name" value="Nonribosomal peptide synthetase, condensation domain"/>
    <property type="match status" value="1"/>
</dbReference>
<evidence type="ECO:0000256" key="1">
    <source>
        <dbReference type="ARBA" id="ARBA00001957"/>
    </source>
</evidence>
<dbReference type="InterPro" id="IPR020806">
    <property type="entry name" value="PKS_PP-bd"/>
</dbReference>
<feature type="domain" description="Carrier" evidence="6">
    <location>
        <begin position="565"/>
        <end position="640"/>
    </location>
</feature>
<dbReference type="FunFam" id="3.30.300.30:FF:000010">
    <property type="entry name" value="Enterobactin synthetase component F"/>
    <property type="match status" value="1"/>
</dbReference>
<organism evidence="7 8">
    <name type="scientific">Entotheonella factor</name>
    <dbReference type="NCBI Taxonomy" id="1429438"/>
    <lineage>
        <taxon>Bacteria</taxon>
        <taxon>Pseudomonadati</taxon>
        <taxon>Nitrospinota/Tectimicrobiota group</taxon>
        <taxon>Candidatus Tectimicrobiota</taxon>
        <taxon>Candidatus Entotheonellia</taxon>
        <taxon>Candidatus Entotheonellales</taxon>
        <taxon>Candidatus Entotheonellaceae</taxon>
        <taxon>Candidatus Entotheonella</taxon>
    </lineage>
</organism>
<protein>
    <recommendedName>
        <fullName evidence="6">Carrier domain-containing protein</fullName>
    </recommendedName>
</protein>
<dbReference type="PROSITE" id="PS00455">
    <property type="entry name" value="AMP_BINDING"/>
    <property type="match status" value="1"/>
</dbReference>
<dbReference type="FunFam" id="2.30.38.10:FF:000001">
    <property type="entry name" value="Non-ribosomal peptide synthetase PvdI"/>
    <property type="match status" value="1"/>
</dbReference>
<dbReference type="InterPro" id="IPR009081">
    <property type="entry name" value="PP-bd_ACP"/>
</dbReference>
<reference evidence="7 8" key="1">
    <citation type="journal article" date="2014" name="Nature">
        <title>An environmental bacterial taxon with a large and distinct metabolic repertoire.</title>
        <authorList>
            <person name="Wilson M.C."/>
            <person name="Mori T."/>
            <person name="Ruckert C."/>
            <person name="Uria A.R."/>
            <person name="Helf M.J."/>
            <person name="Takada K."/>
            <person name="Gernert C."/>
            <person name="Steffens U.A."/>
            <person name="Heycke N."/>
            <person name="Schmitt S."/>
            <person name="Rinke C."/>
            <person name="Helfrich E.J."/>
            <person name="Brachmann A.O."/>
            <person name="Gurgui C."/>
            <person name="Wakimoto T."/>
            <person name="Kracht M."/>
            <person name="Crusemann M."/>
            <person name="Hentschel U."/>
            <person name="Abe I."/>
            <person name="Matsunaga S."/>
            <person name="Kalinowski J."/>
            <person name="Takeyama H."/>
            <person name="Piel J."/>
        </authorList>
    </citation>
    <scope>NUCLEOTIDE SEQUENCE [LARGE SCALE GENOMIC DNA]</scope>
    <source>
        <strain evidence="8">TSY1</strain>
    </source>
</reference>
<keyword evidence="4" id="KW-0597">Phosphoprotein</keyword>
<dbReference type="InterPro" id="IPR020845">
    <property type="entry name" value="AMP-binding_CS"/>
</dbReference>
<dbReference type="PANTHER" id="PTHR45527">
    <property type="entry name" value="NONRIBOSOMAL PEPTIDE SYNTHETASE"/>
    <property type="match status" value="1"/>
</dbReference>
<dbReference type="GO" id="GO:0031177">
    <property type="term" value="F:phosphopantetheine binding"/>
    <property type="evidence" value="ECO:0007669"/>
    <property type="project" value="InterPro"/>
</dbReference>
<evidence type="ECO:0000256" key="5">
    <source>
        <dbReference type="SAM" id="MobiDB-lite"/>
    </source>
</evidence>
<dbReference type="NCBIfam" id="TIGR01733">
    <property type="entry name" value="AA-adenyl-dom"/>
    <property type="match status" value="1"/>
</dbReference>
<feature type="compositionally biased region" description="Basic and acidic residues" evidence="5">
    <location>
        <begin position="1"/>
        <end position="17"/>
    </location>
</feature>
<dbReference type="GO" id="GO:0003824">
    <property type="term" value="F:catalytic activity"/>
    <property type="evidence" value="ECO:0007669"/>
    <property type="project" value="InterPro"/>
</dbReference>
<dbReference type="AlphaFoldDB" id="W4LRT3"/>
<dbReference type="SUPFAM" id="SSF56801">
    <property type="entry name" value="Acetyl-CoA synthetase-like"/>
    <property type="match status" value="1"/>
</dbReference>
<dbReference type="InterPro" id="IPR010071">
    <property type="entry name" value="AA_adenyl_dom"/>
</dbReference>
<dbReference type="InterPro" id="IPR000873">
    <property type="entry name" value="AMP-dep_synth/lig_dom"/>
</dbReference>
<gene>
    <name evidence="7" type="ORF">ETSY1_10315</name>
</gene>
<dbReference type="CDD" id="cd12117">
    <property type="entry name" value="A_NRPS_Srf_like"/>
    <property type="match status" value="1"/>
</dbReference>
<dbReference type="InterPro" id="IPR023213">
    <property type="entry name" value="CAT-like_dom_sf"/>
</dbReference>
<evidence type="ECO:0000256" key="4">
    <source>
        <dbReference type="ARBA" id="ARBA00022553"/>
    </source>
</evidence>
<dbReference type="InterPro" id="IPR045851">
    <property type="entry name" value="AMP-bd_C_sf"/>
</dbReference>
<dbReference type="FunFam" id="3.40.50.12780:FF:000012">
    <property type="entry name" value="Non-ribosomal peptide synthetase"/>
    <property type="match status" value="1"/>
</dbReference>
<dbReference type="GO" id="GO:0005829">
    <property type="term" value="C:cytosol"/>
    <property type="evidence" value="ECO:0007669"/>
    <property type="project" value="TreeGrafter"/>
</dbReference>
<dbReference type="Pfam" id="PF00550">
    <property type="entry name" value="PP-binding"/>
    <property type="match status" value="1"/>
</dbReference>
<dbReference type="CDD" id="cd19531">
    <property type="entry name" value="LCL_NRPS-like"/>
    <property type="match status" value="1"/>
</dbReference>
<dbReference type="PROSITE" id="PS50075">
    <property type="entry name" value="CARRIER"/>
    <property type="match status" value="1"/>
</dbReference>
<comment type="caution">
    <text evidence="7">The sequence shown here is derived from an EMBL/GenBank/DDBJ whole genome shotgun (WGS) entry which is preliminary data.</text>
</comment>
<dbReference type="Pfam" id="PF00668">
    <property type="entry name" value="Condensation"/>
    <property type="match status" value="1"/>
</dbReference>
<dbReference type="Gene3D" id="1.10.1200.10">
    <property type="entry name" value="ACP-like"/>
    <property type="match status" value="1"/>
</dbReference>
<dbReference type="InterPro" id="IPR001242">
    <property type="entry name" value="Condensation_dom"/>
</dbReference>